<evidence type="ECO:0008006" key="6">
    <source>
        <dbReference type="Google" id="ProtNLM"/>
    </source>
</evidence>
<reference evidence="4 5" key="1">
    <citation type="submission" date="2022-02" db="EMBL/GenBank/DDBJ databases">
        <title>Halomonas fukangensis sp. nov., a halophilic bacterium isolated from a bulk soil of Kalidium foliatum at Fukang.</title>
        <authorList>
            <person name="Huang Y."/>
        </authorList>
    </citation>
    <scope>NUCLEOTIDE SEQUENCE [LARGE SCALE GENOMIC DNA]</scope>
    <source>
        <strain evidence="4 5">EGI 63088</strain>
    </source>
</reference>
<feature type="chain" id="PRO_5046387760" description="Biphenyl 2,3-dioxygenase" evidence="3">
    <location>
        <begin position="23"/>
        <end position="152"/>
    </location>
</feature>
<dbReference type="Proteomes" id="UP001202117">
    <property type="component" value="Unassembled WGS sequence"/>
</dbReference>
<evidence type="ECO:0000256" key="2">
    <source>
        <dbReference type="ARBA" id="ARBA00023008"/>
    </source>
</evidence>
<keyword evidence="1" id="KW-0479">Metal-binding</keyword>
<evidence type="ECO:0000313" key="4">
    <source>
        <dbReference type="EMBL" id="MCH4565420.1"/>
    </source>
</evidence>
<feature type="signal peptide" evidence="3">
    <location>
        <begin position="1"/>
        <end position="22"/>
    </location>
</feature>
<proteinExistence type="predicted"/>
<keyword evidence="3" id="KW-0732">Signal</keyword>
<evidence type="ECO:0000256" key="3">
    <source>
        <dbReference type="SAM" id="SignalP"/>
    </source>
</evidence>
<dbReference type="InterPro" id="IPR050845">
    <property type="entry name" value="Cu-binding_ET"/>
</dbReference>
<dbReference type="InterPro" id="IPR008972">
    <property type="entry name" value="Cupredoxin"/>
</dbReference>
<evidence type="ECO:0000313" key="5">
    <source>
        <dbReference type="Proteomes" id="UP001202117"/>
    </source>
</evidence>
<accession>A0ABS9RZZ5</accession>
<dbReference type="EMBL" id="JAKVPY010000040">
    <property type="protein sequence ID" value="MCH4565420.1"/>
    <property type="molecule type" value="Genomic_DNA"/>
</dbReference>
<dbReference type="RefSeq" id="WP_240569962.1">
    <property type="nucleotide sequence ID" value="NZ_JAKVPY010000040.1"/>
</dbReference>
<dbReference type="SUPFAM" id="SSF49503">
    <property type="entry name" value="Cupredoxins"/>
    <property type="match status" value="1"/>
</dbReference>
<sequence>MKKTAISAFIAVLIALSGIAYARAAGDMTVQSPIEVKVTLGDEQNALRFFPANLTFETGKLYKLVLYNASEMKHYFSSEGLSRSVFTRKAQVLGADGKTIAEVKGMIREIEVYPNGTAEWWFVPVKTGTLNDLECTIEGHSEAGMIGSISIK</sequence>
<keyword evidence="5" id="KW-1185">Reference proteome</keyword>
<name>A0ABS9RZZ5_9GAMM</name>
<dbReference type="PANTHER" id="PTHR38439">
    <property type="entry name" value="AURACYANIN-B"/>
    <property type="match status" value="1"/>
</dbReference>
<gene>
    <name evidence="4" type="ORF">MKP05_20175</name>
</gene>
<comment type="caution">
    <text evidence="4">The sequence shown here is derived from an EMBL/GenBank/DDBJ whole genome shotgun (WGS) entry which is preliminary data.</text>
</comment>
<keyword evidence="2" id="KW-0186">Copper</keyword>
<dbReference type="Gene3D" id="2.60.40.420">
    <property type="entry name" value="Cupredoxins - blue copper proteins"/>
    <property type="match status" value="1"/>
</dbReference>
<evidence type="ECO:0000256" key="1">
    <source>
        <dbReference type="ARBA" id="ARBA00022723"/>
    </source>
</evidence>
<organism evidence="4 5">
    <name type="scientific">Halomonas flagellata</name>
    <dbReference type="NCBI Taxonomy" id="2920385"/>
    <lineage>
        <taxon>Bacteria</taxon>
        <taxon>Pseudomonadati</taxon>
        <taxon>Pseudomonadota</taxon>
        <taxon>Gammaproteobacteria</taxon>
        <taxon>Oceanospirillales</taxon>
        <taxon>Halomonadaceae</taxon>
        <taxon>Halomonas</taxon>
    </lineage>
</organism>
<dbReference type="PANTHER" id="PTHR38439:SF3">
    <property type="entry name" value="COPPER-RESISTANT CUPROPROTEIN COPI"/>
    <property type="match status" value="1"/>
</dbReference>
<protein>
    <recommendedName>
        <fullName evidence="6">Biphenyl 2,3-dioxygenase</fullName>
    </recommendedName>
</protein>